<accession>A0A5J5G9I7</accession>
<reference evidence="2 3" key="1">
    <citation type="submission" date="2019-09" db="EMBL/GenBank/DDBJ databases">
        <title>Bacillus ochoae sp. nov., Paenibacillus whitsoniae sp. nov., Paenibacillus spiritus sp. nov. Isolated from the Mars Exploration Rover during spacecraft assembly.</title>
        <authorList>
            <person name="Seuylemezian A."/>
            <person name="Vaishampayan P."/>
        </authorList>
    </citation>
    <scope>NUCLEOTIDE SEQUENCE [LARGE SCALE GENOMIC DNA]</scope>
    <source>
        <strain evidence="2 3">MER_111</strain>
    </source>
</reference>
<gene>
    <name evidence="2" type="ORF">F4V43_12040</name>
</gene>
<evidence type="ECO:0000313" key="2">
    <source>
        <dbReference type="EMBL" id="KAA9004123.1"/>
    </source>
</evidence>
<evidence type="ECO:0000259" key="1">
    <source>
        <dbReference type="PROSITE" id="PS51819"/>
    </source>
</evidence>
<dbReference type="RefSeq" id="WP_150458477.1">
    <property type="nucleotide sequence ID" value="NZ_VYKK01000015.1"/>
</dbReference>
<sequence length="138" mass="15701">MNFASARIITDHVDRLVEFYEKITGVSAQRPAPVFAEFVLPSCTLAIAHAQTAQLFGPGSVEAGSNRTVILEFRVDDIEAEFRRLQPWVDDWVLDPTTMPWGNRSMLFRDPDGNLLNFFEPVSKEAKRRFSSRENLGR</sequence>
<dbReference type="PROSITE" id="PS51819">
    <property type="entry name" value="VOC"/>
    <property type="match status" value="1"/>
</dbReference>
<dbReference type="OrthoDB" id="9796521at2"/>
<comment type="caution">
    <text evidence="2">The sequence shown here is derived from an EMBL/GenBank/DDBJ whole genome shotgun (WGS) entry which is preliminary data.</text>
</comment>
<dbReference type="Proteomes" id="UP000367750">
    <property type="component" value="Unassembled WGS sequence"/>
</dbReference>
<dbReference type="EMBL" id="VYKK01000015">
    <property type="protein sequence ID" value="KAA9004123.1"/>
    <property type="molecule type" value="Genomic_DNA"/>
</dbReference>
<keyword evidence="3" id="KW-1185">Reference proteome</keyword>
<dbReference type="Gene3D" id="3.10.180.10">
    <property type="entry name" value="2,3-Dihydroxybiphenyl 1,2-Dioxygenase, domain 1"/>
    <property type="match status" value="1"/>
</dbReference>
<name>A0A5J5G9I7_9BACL</name>
<dbReference type="InterPro" id="IPR004360">
    <property type="entry name" value="Glyas_Fos-R_dOase_dom"/>
</dbReference>
<dbReference type="InterPro" id="IPR029068">
    <property type="entry name" value="Glyas_Bleomycin-R_OHBP_Dase"/>
</dbReference>
<evidence type="ECO:0000313" key="3">
    <source>
        <dbReference type="Proteomes" id="UP000367750"/>
    </source>
</evidence>
<proteinExistence type="predicted"/>
<protein>
    <submittedName>
        <fullName evidence="2">VOC family protein</fullName>
    </submittedName>
</protein>
<dbReference type="AlphaFoldDB" id="A0A5J5G9I7"/>
<dbReference type="Pfam" id="PF00903">
    <property type="entry name" value="Glyoxalase"/>
    <property type="match status" value="1"/>
</dbReference>
<dbReference type="SUPFAM" id="SSF54593">
    <property type="entry name" value="Glyoxalase/Bleomycin resistance protein/Dihydroxybiphenyl dioxygenase"/>
    <property type="match status" value="1"/>
</dbReference>
<organism evidence="2 3">
    <name type="scientific">Paenibacillus spiritus</name>
    <dbReference type="NCBI Taxonomy" id="2496557"/>
    <lineage>
        <taxon>Bacteria</taxon>
        <taxon>Bacillati</taxon>
        <taxon>Bacillota</taxon>
        <taxon>Bacilli</taxon>
        <taxon>Bacillales</taxon>
        <taxon>Paenibacillaceae</taxon>
        <taxon>Paenibacillus</taxon>
    </lineage>
</organism>
<dbReference type="InterPro" id="IPR037523">
    <property type="entry name" value="VOC_core"/>
</dbReference>
<feature type="domain" description="VOC" evidence="1">
    <location>
        <begin position="2"/>
        <end position="121"/>
    </location>
</feature>